<dbReference type="InterPro" id="IPR038404">
    <property type="entry name" value="TRAP_DctP_sf"/>
</dbReference>
<dbReference type="NCBIfam" id="TIGR00787">
    <property type="entry name" value="dctP"/>
    <property type="match status" value="1"/>
</dbReference>
<organism evidence="4 5">
    <name type="scientific">Jeotgalicoccus halotolerans</name>
    <dbReference type="NCBI Taxonomy" id="157227"/>
    <lineage>
        <taxon>Bacteria</taxon>
        <taxon>Bacillati</taxon>
        <taxon>Bacillota</taxon>
        <taxon>Bacilli</taxon>
        <taxon>Bacillales</taxon>
        <taxon>Staphylococcaceae</taxon>
        <taxon>Jeotgalicoccus</taxon>
    </lineage>
</organism>
<dbReference type="InterPro" id="IPR004682">
    <property type="entry name" value="TRAP_DctP"/>
</dbReference>
<evidence type="ECO:0000313" key="4">
    <source>
        <dbReference type="EMBL" id="REG24306.1"/>
    </source>
</evidence>
<dbReference type="GO" id="GO:0055085">
    <property type="term" value="P:transmembrane transport"/>
    <property type="evidence" value="ECO:0007669"/>
    <property type="project" value="InterPro"/>
</dbReference>
<dbReference type="EMBL" id="QUMW01000011">
    <property type="protein sequence ID" value="REG24306.1"/>
    <property type="molecule type" value="Genomic_DNA"/>
</dbReference>
<protein>
    <submittedName>
        <fullName evidence="4">C4-dicarboxylate-binding protein DctP</fullName>
    </submittedName>
</protein>
<reference evidence="4 5" key="1">
    <citation type="submission" date="2018-08" db="EMBL/GenBank/DDBJ databases">
        <title>Genomic Encyclopedia of Type Strains, Phase IV (KMG-IV): sequencing the most valuable type-strain genomes for metagenomic binning, comparative biology and taxonomic classification.</title>
        <authorList>
            <person name="Goeker M."/>
        </authorList>
    </citation>
    <scope>NUCLEOTIDE SEQUENCE [LARGE SCALE GENOMIC DNA]</scope>
    <source>
        <strain evidence="4 5">DSM 17274</strain>
    </source>
</reference>
<dbReference type="CDD" id="cd13603">
    <property type="entry name" value="PBP2_TRAP_Siap_TeaA_like"/>
    <property type="match status" value="1"/>
</dbReference>
<gene>
    <name evidence="4" type="ORF">DFR63_1400</name>
</gene>
<name>A0A3E0AX25_9STAP</name>
<dbReference type="InterPro" id="IPR018389">
    <property type="entry name" value="DctP_fam"/>
</dbReference>
<dbReference type="Proteomes" id="UP000257076">
    <property type="component" value="Unassembled WGS sequence"/>
</dbReference>
<dbReference type="PANTHER" id="PTHR33376">
    <property type="match status" value="1"/>
</dbReference>
<dbReference type="PROSITE" id="PS51257">
    <property type="entry name" value="PROKAR_LIPOPROTEIN"/>
    <property type="match status" value="1"/>
</dbReference>
<dbReference type="Pfam" id="PF03480">
    <property type="entry name" value="DctP"/>
    <property type="match status" value="1"/>
</dbReference>
<dbReference type="Gene3D" id="3.40.190.170">
    <property type="entry name" value="Bacterial extracellular solute-binding protein, family 7"/>
    <property type="match status" value="1"/>
</dbReference>
<keyword evidence="5" id="KW-1185">Reference proteome</keyword>
<dbReference type="GO" id="GO:0030288">
    <property type="term" value="C:outer membrane-bounded periplasmic space"/>
    <property type="evidence" value="ECO:0007669"/>
    <property type="project" value="InterPro"/>
</dbReference>
<evidence type="ECO:0000256" key="1">
    <source>
        <dbReference type="ARBA" id="ARBA00009023"/>
    </source>
</evidence>
<comment type="caution">
    <text evidence="4">The sequence shown here is derived from an EMBL/GenBank/DDBJ whole genome shotgun (WGS) entry which is preliminary data.</text>
</comment>
<dbReference type="AlphaFoldDB" id="A0A3E0AX25"/>
<keyword evidence="2" id="KW-0813">Transport</keyword>
<evidence type="ECO:0000256" key="3">
    <source>
        <dbReference type="ARBA" id="ARBA00022729"/>
    </source>
</evidence>
<dbReference type="RefSeq" id="WP_245954157.1">
    <property type="nucleotide sequence ID" value="NZ_CBCSHX010000003.1"/>
</dbReference>
<dbReference type="NCBIfam" id="NF037995">
    <property type="entry name" value="TRAP_S1"/>
    <property type="match status" value="1"/>
</dbReference>
<evidence type="ECO:0000256" key="2">
    <source>
        <dbReference type="ARBA" id="ARBA00022448"/>
    </source>
</evidence>
<comment type="similarity">
    <text evidence="1">Belongs to the bacterial solute-binding protein 7 family.</text>
</comment>
<keyword evidence="3" id="KW-0732">Signal</keyword>
<dbReference type="PANTHER" id="PTHR33376:SF7">
    <property type="entry name" value="C4-DICARBOXYLATE-BINDING PROTEIN DCTB"/>
    <property type="match status" value="1"/>
</dbReference>
<dbReference type="PIRSF" id="PIRSF006470">
    <property type="entry name" value="DctB"/>
    <property type="match status" value="1"/>
</dbReference>
<evidence type="ECO:0000313" key="5">
    <source>
        <dbReference type="Proteomes" id="UP000257076"/>
    </source>
</evidence>
<proteinExistence type="inferred from homology"/>
<sequence length="340" mass="38647">MNHIKMFCVIFAGTVFLSACGGKAENNNEQEVTITFSHNQSVASTEHLGAEKFKEVIEEKSEGKVKVDLYPSSQLGALREQVESAQIGEIDITMQPAAVITPFEEDVKIIDLPYLWPTEAEKMYQVLDSEAGQEILNSVEDAGLKGLGFWPGGYKIMTTSNTLIKNPEDIEGLTMRIMESPVLVDQFKHWGGNAIPVAYSEVYNALQLGIVDGQENPIQTVYMNKYYEVQNNIIESYHGSMTYMLIANQEWYEALNPETQEMIKHAEQEARKASRDALAEVEDDYRQEIKNSAENYYQFTDEDIAEFRSVTEPLWEEVYNTPKQQKILNNVRAEIEKIEN</sequence>
<accession>A0A3E0AX25</accession>